<dbReference type="InterPro" id="IPR051351">
    <property type="entry name" value="Ascorbate-PTS_EIIA_comp"/>
</dbReference>
<dbReference type="Proteomes" id="UP000753219">
    <property type="component" value="Unassembled WGS sequence"/>
</dbReference>
<dbReference type="PANTHER" id="PTHR36203:SF1">
    <property type="entry name" value="ASCORBATE-SPECIFIC PTS SYSTEM EIIA COMPONENT"/>
    <property type="match status" value="1"/>
</dbReference>
<keyword evidence="6" id="KW-0598">Phosphotransferase system</keyword>
<organism evidence="12 13">
    <name type="scientific">Amedibacillus dolichus</name>
    <dbReference type="NCBI Taxonomy" id="31971"/>
    <lineage>
        <taxon>Bacteria</taxon>
        <taxon>Bacillati</taxon>
        <taxon>Bacillota</taxon>
        <taxon>Erysipelotrichia</taxon>
        <taxon>Erysipelotrichales</taxon>
        <taxon>Erysipelotrichaceae</taxon>
        <taxon>Amedibacillus</taxon>
    </lineage>
</organism>
<keyword evidence="4" id="KW-0597">Phosphoprotein</keyword>
<evidence type="ECO:0000256" key="5">
    <source>
        <dbReference type="ARBA" id="ARBA00022679"/>
    </source>
</evidence>
<comment type="caution">
    <text evidence="12">The sequence shown here is derived from an EMBL/GenBank/DDBJ whole genome shotgun (WGS) entry which is preliminary data.</text>
</comment>
<evidence type="ECO:0000256" key="9">
    <source>
        <dbReference type="ARBA" id="ARBA00041175"/>
    </source>
</evidence>
<evidence type="ECO:0000256" key="6">
    <source>
        <dbReference type="ARBA" id="ARBA00022683"/>
    </source>
</evidence>
<protein>
    <recommendedName>
        <fullName evidence="9">Ascorbate-specific PTS system EIIA component</fullName>
    </recommendedName>
    <alternativeName>
        <fullName evidence="10">Ascorbate-specific phosphotransferase enzyme IIA component</fullName>
    </alternativeName>
</protein>
<evidence type="ECO:0000256" key="4">
    <source>
        <dbReference type="ARBA" id="ARBA00022553"/>
    </source>
</evidence>
<keyword evidence="2" id="KW-0813">Transport</keyword>
<keyword evidence="7" id="KW-0418">Kinase</keyword>
<keyword evidence="3" id="KW-0963">Cytoplasm</keyword>
<dbReference type="Pfam" id="PF00359">
    <property type="entry name" value="PTS_EIIA_2"/>
    <property type="match status" value="1"/>
</dbReference>
<dbReference type="Gene3D" id="3.40.930.10">
    <property type="entry name" value="Mannitol-specific EII, Chain A"/>
    <property type="match status" value="1"/>
</dbReference>
<comment type="function">
    <text evidence="8">The phosphoenolpyruvate-dependent sugar phosphotransferase system (sugar PTS), a major carbohydrate active transport system, catalyzes the phosphorylation of incoming sugar substrates concomitantly with their translocation across the cell membrane. The enzyme II UlaABC PTS system is involved in ascorbate transport.</text>
</comment>
<dbReference type="RefSeq" id="WP_278639989.1">
    <property type="nucleotide sequence ID" value="NZ_JAGZMZ010000008.1"/>
</dbReference>
<gene>
    <name evidence="12" type="ORF">KHZ85_04505</name>
</gene>
<sequence>MLSEEYVRTNVSASDWRQAVNEVGSILVEKGKCDQEFINQMIETVDKLGPYMILLPDVALFHAPPGPYVHEPCLSFVTLKDPVYFSEFENQRIKCAFALGAVDSESHMTSIQQVAMLLQNQRFIELATNNGSLEELMESMKNTLD</sequence>
<accession>A0A942ZZA2</accession>
<dbReference type="EMBL" id="JAGZMZ010000008">
    <property type="protein sequence ID" value="MBS4884008.1"/>
    <property type="molecule type" value="Genomic_DNA"/>
</dbReference>
<reference evidence="12" key="1">
    <citation type="submission" date="2021-02" db="EMBL/GenBank/DDBJ databases">
        <title>Infant gut strain persistence is associated with maternal origin, phylogeny, and functional potential including surface adhesion and iron acquisition.</title>
        <authorList>
            <person name="Lou Y.C."/>
        </authorList>
    </citation>
    <scope>NUCLEOTIDE SEQUENCE</scope>
    <source>
        <strain evidence="12">L3_108_103G1_dasL3_108_103G1_concoct_2</strain>
    </source>
</reference>
<proteinExistence type="predicted"/>
<dbReference type="SUPFAM" id="SSF55804">
    <property type="entry name" value="Phoshotransferase/anion transport protein"/>
    <property type="match status" value="1"/>
</dbReference>
<evidence type="ECO:0000256" key="1">
    <source>
        <dbReference type="ARBA" id="ARBA00004496"/>
    </source>
</evidence>
<evidence type="ECO:0000313" key="13">
    <source>
        <dbReference type="Proteomes" id="UP000753219"/>
    </source>
</evidence>
<keyword evidence="5" id="KW-0808">Transferase</keyword>
<evidence type="ECO:0000256" key="8">
    <source>
        <dbReference type="ARBA" id="ARBA00037387"/>
    </source>
</evidence>
<feature type="domain" description="PTS EIIA type-2" evidence="11">
    <location>
        <begin position="1"/>
        <end position="143"/>
    </location>
</feature>
<evidence type="ECO:0000256" key="10">
    <source>
        <dbReference type="ARBA" id="ARBA00042072"/>
    </source>
</evidence>
<dbReference type="AlphaFoldDB" id="A0A942ZZA2"/>
<evidence type="ECO:0000256" key="3">
    <source>
        <dbReference type="ARBA" id="ARBA00022490"/>
    </source>
</evidence>
<dbReference type="GO" id="GO:0009401">
    <property type="term" value="P:phosphoenolpyruvate-dependent sugar phosphotransferase system"/>
    <property type="evidence" value="ECO:0007669"/>
    <property type="project" value="UniProtKB-KW"/>
</dbReference>
<comment type="subcellular location">
    <subcellularLocation>
        <location evidence="1">Cytoplasm</location>
    </subcellularLocation>
</comment>
<evidence type="ECO:0000256" key="2">
    <source>
        <dbReference type="ARBA" id="ARBA00022448"/>
    </source>
</evidence>
<evidence type="ECO:0000256" key="7">
    <source>
        <dbReference type="ARBA" id="ARBA00022777"/>
    </source>
</evidence>
<evidence type="ECO:0000313" key="12">
    <source>
        <dbReference type="EMBL" id="MBS4884008.1"/>
    </source>
</evidence>
<dbReference type="GO" id="GO:0016301">
    <property type="term" value="F:kinase activity"/>
    <property type="evidence" value="ECO:0007669"/>
    <property type="project" value="UniProtKB-KW"/>
</dbReference>
<dbReference type="PANTHER" id="PTHR36203">
    <property type="entry name" value="ASCORBATE-SPECIFIC PTS SYSTEM EIIA COMPONENT"/>
    <property type="match status" value="1"/>
</dbReference>
<dbReference type="GO" id="GO:0005737">
    <property type="term" value="C:cytoplasm"/>
    <property type="evidence" value="ECO:0007669"/>
    <property type="project" value="UniProtKB-SubCell"/>
</dbReference>
<keyword evidence="12" id="KW-0762">Sugar transport</keyword>
<name>A0A942ZZA2_9FIRM</name>
<dbReference type="InterPro" id="IPR002178">
    <property type="entry name" value="PTS_EIIA_type-2_dom"/>
</dbReference>
<evidence type="ECO:0000259" key="11">
    <source>
        <dbReference type="PROSITE" id="PS51094"/>
    </source>
</evidence>
<dbReference type="InterPro" id="IPR016152">
    <property type="entry name" value="PTrfase/Anion_transptr"/>
</dbReference>
<dbReference type="PROSITE" id="PS51094">
    <property type="entry name" value="PTS_EIIA_TYPE_2"/>
    <property type="match status" value="1"/>
</dbReference>